<gene>
    <name evidence="6" type="ORF">TCNE_LOCUS10422</name>
</gene>
<accession>A0A183UPK2</accession>
<keyword evidence="3" id="KW-0539">Nucleus</keyword>
<evidence type="ECO:0000313" key="8">
    <source>
        <dbReference type="WBParaSite" id="TCNE_0001042201-mRNA-1"/>
    </source>
</evidence>
<evidence type="ECO:0000313" key="7">
    <source>
        <dbReference type="Proteomes" id="UP000050794"/>
    </source>
</evidence>
<evidence type="ECO:0000256" key="1">
    <source>
        <dbReference type="ARBA" id="ARBA00004123"/>
    </source>
</evidence>
<reference evidence="6 7" key="2">
    <citation type="submission" date="2018-11" db="EMBL/GenBank/DDBJ databases">
        <authorList>
            <consortium name="Pathogen Informatics"/>
        </authorList>
    </citation>
    <scope>NUCLEOTIDE SEQUENCE [LARGE SCALE GENOMIC DNA]</scope>
</reference>
<evidence type="ECO:0000256" key="3">
    <source>
        <dbReference type="ARBA" id="ARBA00023242"/>
    </source>
</evidence>
<proteinExistence type="predicted"/>
<dbReference type="EMBL" id="UYWY01020494">
    <property type="protein sequence ID" value="VDM41743.1"/>
    <property type="molecule type" value="Genomic_DNA"/>
</dbReference>
<dbReference type="WBParaSite" id="TCNE_0001042201-mRNA-1">
    <property type="protein sequence ID" value="TCNE_0001042201-mRNA-1"/>
    <property type="gene ID" value="TCNE_0001042201"/>
</dbReference>
<keyword evidence="7" id="KW-1185">Reference proteome</keyword>
<feature type="domain" description="Nucleoporin Nup54 alpha-helical" evidence="5">
    <location>
        <begin position="315"/>
        <end position="451"/>
    </location>
</feature>
<dbReference type="Pfam" id="PF13634">
    <property type="entry name" value="Nucleoporin_FG"/>
    <property type="match status" value="1"/>
</dbReference>
<dbReference type="GO" id="GO:0044613">
    <property type="term" value="C:nuclear pore central transport channel"/>
    <property type="evidence" value="ECO:0007669"/>
    <property type="project" value="TreeGrafter"/>
</dbReference>
<dbReference type="GO" id="GO:0017056">
    <property type="term" value="F:structural constituent of nuclear pore"/>
    <property type="evidence" value="ECO:0007669"/>
    <property type="project" value="TreeGrafter"/>
</dbReference>
<evidence type="ECO:0000256" key="2">
    <source>
        <dbReference type="ARBA" id="ARBA00022448"/>
    </source>
</evidence>
<dbReference type="InterPro" id="IPR025712">
    <property type="entry name" value="Nup54_alpha-helical_dom"/>
</dbReference>
<dbReference type="InterPro" id="IPR024864">
    <property type="entry name" value="Nup54/Nup57/Nup44"/>
</dbReference>
<dbReference type="GO" id="GO:0036228">
    <property type="term" value="P:protein localization to nuclear inner membrane"/>
    <property type="evidence" value="ECO:0007669"/>
    <property type="project" value="TreeGrafter"/>
</dbReference>
<dbReference type="GO" id="GO:0006999">
    <property type="term" value="P:nuclear pore organization"/>
    <property type="evidence" value="ECO:0007669"/>
    <property type="project" value="TreeGrafter"/>
</dbReference>
<evidence type="ECO:0000259" key="5">
    <source>
        <dbReference type="Pfam" id="PF13874"/>
    </source>
</evidence>
<evidence type="ECO:0000313" key="6">
    <source>
        <dbReference type="EMBL" id="VDM41743.1"/>
    </source>
</evidence>
<dbReference type="PANTHER" id="PTHR13000:SF0">
    <property type="entry name" value="NUCLEOPORIN P54"/>
    <property type="match status" value="1"/>
</dbReference>
<comment type="subcellular location">
    <subcellularLocation>
        <location evidence="1">Nucleus</location>
    </subcellularLocation>
</comment>
<dbReference type="GO" id="GO:0006607">
    <property type="term" value="P:NLS-bearing protein import into nucleus"/>
    <property type="evidence" value="ECO:0007669"/>
    <property type="project" value="TreeGrafter"/>
</dbReference>
<dbReference type="PANTHER" id="PTHR13000">
    <property type="entry name" value="NUCLEOPORIN P54"/>
    <property type="match status" value="1"/>
</dbReference>
<keyword evidence="4" id="KW-0175">Coiled coil</keyword>
<sequence>MSLFGANKSAFGATTTTTTASPFTFGSTAASTAPAPLFGTTTTSTAKPLFGSTATTSAPLFGSTSTASAFSQPGGSLFGAKPATTSGMLGMMGFGAKPGGLFGTTTAQPQPASAPTLQEVIQNSDNLVRSLTAPDLFGDERDALVGKLNQLLAACGIGNGYFKGDQQPVAYNLDGPFHRFKAVGYNRYTLSYLNEKGGVKDSDGIVSIMMSVGYDQLSSSTQRQKLIDALNVILGNNTNVRARLEAIRPMPGDTSTEVLIYVMEKGKGRVSSKELCAYLKQPTQAGQLKAQLCATEVVPRFSMDDAKLRVFLETPPAGFDAEMWKQAVKDNPDPERLVPYPIRGFEQLRKRQDLQNAEMRLVERAMDELKRRLVDVQNDITRGGSQCSVYRQRQKVLSHRLLRCLVLQALIERYSVAVDTREEQLESRLESLEASLDAPNQIKSRVSNLLSLLRDKSDALKAAGEESVVLNDEETAQIRKYLSRSQQALESIVSVVRSNTNDVNIITTHLQ</sequence>
<dbReference type="InterPro" id="IPR025574">
    <property type="entry name" value="Nucleoporin_FG_rpt"/>
</dbReference>
<name>A0A183UPK2_TOXCA</name>
<reference evidence="8" key="1">
    <citation type="submission" date="2016-06" db="UniProtKB">
        <authorList>
            <consortium name="WormBaseParasite"/>
        </authorList>
    </citation>
    <scope>IDENTIFICATION</scope>
</reference>
<keyword evidence="2" id="KW-0813">Transport</keyword>
<evidence type="ECO:0000256" key="4">
    <source>
        <dbReference type="SAM" id="Coils"/>
    </source>
</evidence>
<protein>
    <submittedName>
        <fullName evidence="8">Nuclear pore complex protein Nup54</fullName>
    </submittedName>
</protein>
<dbReference type="Pfam" id="PF13874">
    <property type="entry name" value="Nup54"/>
    <property type="match status" value="1"/>
</dbReference>
<feature type="coiled-coil region" evidence="4">
    <location>
        <begin position="352"/>
        <end position="379"/>
    </location>
</feature>
<organism evidence="7 8">
    <name type="scientific">Toxocara canis</name>
    <name type="common">Canine roundworm</name>
    <dbReference type="NCBI Taxonomy" id="6265"/>
    <lineage>
        <taxon>Eukaryota</taxon>
        <taxon>Metazoa</taxon>
        <taxon>Ecdysozoa</taxon>
        <taxon>Nematoda</taxon>
        <taxon>Chromadorea</taxon>
        <taxon>Rhabditida</taxon>
        <taxon>Spirurina</taxon>
        <taxon>Ascaridomorpha</taxon>
        <taxon>Ascaridoidea</taxon>
        <taxon>Toxocaridae</taxon>
        <taxon>Toxocara</taxon>
    </lineage>
</organism>
<dbReference type="AlphaFoldDB" id="A0A183UPK2"/>
<dbReference type="Proteomes" id="UP000050794">
    <property type="component" value="Unassembled WGS sequence"/>
</dbReference>